<dbReference type="GO" id="GO:0008837">
    <property type="term" value="F:diaminopimelate epimerase activity"/>
    <property type="evidence" value="ECO:0007669"/>
    <property type="project" value="UniProtKB-EC"/>
</dbReference>
<proteinExistence type="predicted"/>
<dbReference type="EC" id="5.1.1.7" evidence="1"/>
<accession>A0A447TRH0</accession>
<dbReference type="AlphaFoldDB" id="A0A447TRH0"/>
<gene>
    <name evidence="1" type="primary">dapF_2</name>
    <name evidence="1" type="ORF">NCTC6754_01663</name>
</gene>
<organism evidence="1 2">
    <name type="scientific">Salmonella enterica I</name>
    <dbReference type="NCBI Taxonomy" id="59201"/>
    <lineage>
        <taxon>Bacteria</taxon>
        <taxon>Pseudomonadati</taxon>
        <taxon>Pseudomonadota</taxon>
        <taxon>Gammaproteobacteria</taxon>
        <taxon>Enterobacterales</taxon>
        <taxon>Enterobacteriaceae</taxon>
        <taxon>Salmonella</taxon>
    </lineage>
</organism>
<evidence type="ECO:0000313" key="2">
    <source>
        <dbReference type="Proteomes" id="UP000269208"/>
    </source>
</evidence>
<dbReference type="Gene3D" id="3.10.310.10">
    <property type="entry name" value="Diaminopimelate Epimerase, Chain A, domain 1"/>
    <property type="match status" value="1"/>
</dbReference>
<sequence length="109" mass="12633">MARAVSRDLFALKGLTNKRDIRVSTANGRMVLSVTEDELVRVNMGEPNFEPAQVPFFAPTKRKRRILCERRNRPYCAAWFQWAIRTVLFRLITSTRRPLKTLGPVLESQ</sequence>
<keyword evidence="1" id="KW-0413">Isomerase</keyword>
<dbReference type="Proteomes" id="UP000269208">
    <property type="component" value="Chromosome"/>
</dbReference>
<reference evidence="1 2" key="1">
    <citation type="submission" date="2018-12" db="EMBL/GenBank/DDBJ databases">
        <authorList>
            <consortium name="Pathogen Informatics"/>
        </authorList>
    </citation>
    <scope>NUCLEOTIDE SEQUENCE [LARGE SCALE GENOMIC DNA]</scope>
    <source>
        <strain evidence="1 2">NCTC6754</strain>
    </source>
</reference>
<evidence type="ECO:0000313" key="1">
    <source>
        <dbReference type="EMBL" id="VEB51928.1"/>
    </source>
</evidence>
<protein>
    <submittedName>
        <fullName evidence="1">Diaminopimelate epimerase</fullName>
        <ecNumber evidence="1">5.1.1.7</ecNumber>
    </submittedName>
</protein>
<name>A0A447TRH0_SALET</name>
<dbReference type="EMBL" id="LR134190">
    <property type="protein sequence ID" value="VEB51928.1"/>
    <property type="molecule type" value="Genomic_DNA"/>
</dbReference>
<dbReference type="SUPFAM" id="SSF54506">
    <property type="entry name" value="Diaminopimelate epimerase-like"/>
    <property type="match status" value="1"/>
</dbReference>